<accession>B3DT10</accession>
<dbReference type="GeneID" id="69579235"/>
<protein>
    <submittedName>
        <fullName evidence="1">Uncharacterized protein</fullName>
    </submittedName>
</protein>
<dbReference type="Proteomes" id="UP000002419">
    <property type="component" value="Chromosome"/>
</dbReference>
<reference evidence="1 2" key="1">
    <citation type="journal article" date="2006" name="Appl. Environ. Microbiol.">
        <title>Sequence analysis of two cryptic plasmids from Bifidobacterium longum DJO10A and construction of a shuttle cloning vector.</title>
        <authorList>
            <person name="Lee J.H."/>
            <person name="O'Sullivan D.J."/>
        </authorList>
    </citation>
    <scope>NUCLEOTIDE SEQUENCE [LARGE SCALE GENOMIC DNA]</scope>
    <source>
        <strain evidence="1 2">DJO10A</strain>
    </source>
</reference>
<organism evidence="1 2">
    <name type="scientific">Bifidobacterium longum (strain DJO10A)</name>
    <dbReference type="NCBI Taxonomy" id="205913"/>
    <lineage>
        <taxon>Bacteria</taxon>
        <taxon>Bacillati</taxon>
        <taxon>Actinomycetota</taxon>
        <taxon>Actinomycetes</taxon>
        <taxon>Bifidobacteriales</taxon>
        <taxon>Bifidobacteriaceae</taxon>
        <taxon>Bifidobacterium</taxon>
    </lineage>
</organism>
<name>B3DT10_BIFLD</name>
<sequence length="95" mass="9887">MSVELFCHRLVFDTQHRAQPVKFGGNLGVMHGDDATAIGVVDLLGGERIAGVTGITVKAGATVQVIDRNPDKAAAAAAEGVTNQTPWTSGFKVVK</sequence>
<gene>
    <name evidence="1" type="ordered locus">BLD_0833</name>
</gene>
<dbReference type="EMBL" id="CP000605">
    <property type="protein sequence ID" value="ACD98279.1"/>
    <property type="molecule type" value="Genomic_DNA"/>
</dbReference>
<dbReference type="HOGENOM" id="CLU_184266_0_0_11"/>
<evidence type="ECO:0000313" key="2">
    <source>
        <dbReference type="Proteomes" id="UP000002419"/>
    </source>
</evidence>
<dbReference type="RefSeq" id="WP_012471944.1">
    <property type="nucleotide sequence ID" value="NC_010816.1"/>
</dbReference>
<proteinExistence type="predicted"/>
<dbReference type="AlphaFoldDB" id="B3DT10"/>
<dbReference type="KEGG" id="blj:BLD_0833"/>
<evidence type="ECO:0000313" key="1">
    <source>
        <dbReference type="EMBL" id="ACD98279.1"/>
    </source>
</evidence>
<reference evidence="1 2" key="2">
    <citation type="journal article" date="2008" name="BMC Genomics">
        <title>Comparative genomic analysis of the gut bacterium Bifidobacterium longum reveals loci susceptible to deletion during pure culture growth.</title>
        <authorList>
            <person name="Lee J.H."/>
            <person name="Karamychev V.N."/>
            <person name="Kozyavkin S.A."/>
            <person name="Mills D."/>
            <person name="Pavlov A.R."/>
            <person name="Pavlova N.V."/>
            <person name="Polouchine N.N."/>
            <person name="Richardson P.M."/>
            <person name="Shakhova V.V."/>
            <person name="Slesarev A.I."/>
            <person name="Weimer B."/>
            <person name="O'Sullivan D.J."/>
        </authorList>
    </citation>
    <scope>NUCLEOTIDE SEQUENCE [LARGE SCALE GENOMIC DNA]</scope>
    <source>
        <strain evidence="1 2">DJO10A</strain>
    </source>
</reference>